<dbReference type="Proteomes" id="UP001219525">
    <property type="component" value="Unassembled WGS sequence"/>
</dbReference>
<protein>
    <submittedName>
        <fullName evidence="2">Uncharacterized protein</fullName>
    </submittedName>
</protein>
<keyword evidence="3" id="KW-1185">Reference proteome</keyword>
<dbReference type="EMBL" id="JARJCW010000024">
    <property type="protein sequence ID" value="KAJ7212080.1"/>
    <property type="molecule type" value="Genomic_DNA"/>
</dbReference>
<evidence type="ECO:0000313" key="2">
    <source>
        <dbReference type="EMBL" id="KAJ7212080.1"/>
    </source>
</evidence>
<name>A0AAD6VK74_9AGAR</name>
<proteinExistence type="predicted"/>
<sequence length="309" mass="32709">MSHTNTGSGVSVGKKLDVKVAKGLGHIVQGETKGVFEAVEHSGHDASGTGINGVNTDATTNSAGFPPPVGEAYAKNSTTAAAANRHSDLGRGDNAYSGNIGSTQPTYTDNNTARRGWGLGINGTNADATTNSGGRFPPPMGDAYAHSSTRRPPPPVTRTLISGSHCVISVTQHLSIFVLLLLAAARCLQLAALHPVVIQEDLVIPHPAYAVSVPHTYRPTLYLVALYRRLSAFRALVQHITASVALPKPRRAPLSQFGRPAEANCNQLLQWSRGRTRVTWTEKVGMKVCCGALYDVPSAIPACSIFHFT</sequence>
<gene>
    <name evidence="2" type="ORF">GGX14DRAFT_621654</name>
</gene>
<evidence type="ECO:0000313" key="3">
    <source>
        <dbReference type="Proteomes" id="UP001219525"/>
    </source>
</evidence>
<organism evidence="2 3">
    <name type="scientific">Mycena pura</name>
    <dbReference type="NCBI Taxonomy" id="153505"/>
    <lineage>
        <taxon>Eukaryota</taxon>
        <taxon>Fungi</taxon>
        <taxon>Dikarya</taxon>
        <taxon>Basidiomycota</taxon>
        <taxon>Agaricomycotina</taxon>
        <taxon>Agaricomycetes</taxon>
        <taxon>Agaricomycetidae</taxon>
        <taxon>Agaricales</taxon>
        <taxon>Marasmiineae</taxon>
        <taxon>Mycenaceae</taxon>
        <taxon>Mycena</taxon>
    </lineage>
</organism>
<evidence type="ECO:0000256" key="1">
    <source>
        <dbReference type="SAM" id="MobiDB-lite"/>
    </source>
</evidence>
<feature type="compositionally biased region" description="Polar residues" evidence="1">
    <location>
        <begin position="96"/>
        <end position="111"/>
    </location>
</feature>
<dbReference type="AlphaFoldDB" id="A0AAD6VK74"/>
<feature type="region of interest" description="Disordered" evidence="1">
    <location>
        <begin position="86"/>
        <end position="111"/>
    </location>
</feature>
<comment type="caution">
    <text evidence="2">The sequence shown here is derived from an EMBL/GenBank/DDBJ whole genome shotgun (WGS) entry which is preliminary data.</text>
</comment>
<reference evidence="2" key="1">
    <citation type="submission" date="2023-03" db="EMBL/GenBank/DDBJ databases">
        <title>Massive genome expansion in bonnet fungi (Mycena s.s.) driven by repeated elements and novel gene families across ecological guilds.</title>
        <authorList>
            <consortium name="Lawrence Berkeley National Laboratory"/>
            <person name="Harder C.B."/>
            <person name="Miyauchi S."/>
            <person name="Viragh M."/>
            <person name="Kuo A."/>
            <person name="Thoen E."/>
            <person name="Andreopoulos B."/>
            <person name="Lu D."/>
            <person name="Skrede I."/>
            <person name="Drula E."/>
            <person name="Henrissat B."/>
            <person name="Morin E."/>
            <person name="Kohler A."/>
            <person name="Barry K."/>
            <person name="LaButti K."/>
            <person name="Morin E."/>
            <person name="Salamov A."/>
            <person name="Lipzen A."/>
            <person name="Mereny Z."/>
            <person name="Hegedus B."/>
            <person name="Baldrian P."/>
            <person name="Stursova M."/>
            <person name="Weitz H."/>
            <person name="Taylor A."/>
            <person name="Grigoriev I.V."/>
            <person name="Nagy L.G."/>
            <person name="Martin F."/>
            <person name="Kauserud H."/>
        </authorList>
    </citation>
    <scope>NUCLEOTIDE SEQUENCE</scope>
    <source>
        <strain evidence="2">9144</strain>
    </source>
</reference>
<accession>A0AAD6VK74</accession>